<keyword evidence="1" id="KW-1133">Transmembrane helix</keyword>
<dbReference type="Proteomes" id="UP000444980">
    <property type="component" value="Unassembled WGS sequence"/>
</dbReference>
<evidence type="ECO:0000256" key="1">
    <source>
        <dbReference type="SAM" id="Phobius"/>
    </source>
</evidence>
<sequence>MAESRDDDLGRLADELNKRDAPTKGPFLAALAVVVVLIGVILIVQWVRPFSDRISDEDTVRIAVNDHYTARNAVNYDSFRAATCAAKVPPRAEFESTNTRSREANGRIVIPQGQIADVTITGDKASATVTWHYEKRATENQKTPTTLIRQDDKWKVC</sequence>
<dbReference type="OrthoDB" id="4427703at2"/>
<dbReference type="RefSeq" id="WP_161928456.1">
    <property type="nucleotide sequence ID" value="NZ_BJOU01000017.1"/>
</dbReference>
<keyword evidence="1" id="KW-0812">Transmembrane</keyword>
<proteinExistence type="predicted"/>
<organism evidence="2 3">
    <name type="scientific">Gordonia crocea</name>
    <dbReference type="NCBI Taxonomy" id="589162"/>
    <lineage>
        <taxon>Bacteria</taxon>
        <taxon>Bacillati</taxon>
        <taxon>Actinomycetota</taxon>
        <taxon>Actinomycetes</taxon>
        <taxon>Mycobacteriales</taxon>
        <taxon>Gordoniaceae</taxon>
        <taxon>Gordonia</taxon>
    </lineage>
</organism>
<protein>
    <recommendedName>
        <fullName evidence="4">DUF4878 domain-containing protein</fullName>
    </recommendedName>
</protein>
<dbReference type="EMBL" id="BJOU01000017">
    <property type="protein sequence ID" value="GED99142.1"/>
    <property type="molecule type" value="Genomic_DNA"/>
</dbReference>
<name>A0A7I9V1T1_9ACTN</name>
<evidence type="ECO:0000313" key="3">
    <source>
        <dbReference type="Proteomes" id="UP000444980"/>
    </source>
</evidence>
<comment type="caution">
    <text evidence="2">The sequence shown here is derived from an EMBL/GenBank/DDBJ whole genome shotgun (WGS) entry which is preliminary data.</text>
</comment>
<dbReference type="Gene3D" id="3.10.450.50">
    <property type="match status" value="1"/>
</dbReference>
<gene>
    <name evidence="2" type="ORF">nbrc107697_31810</name>
</gene>
<feature type="transmembrane region" description="Helical" evidence="1">
    <location>
        <begin position="27"/>
        <end position="47"/>
    </location>
</feature>
<dbReference type="AlphaFoldDB" id="A0A7I9V1T1"/>
<evidence type="ECO:0008006" key="4">
    <source>
        <dbReference type="Google" id="ProtNLM"/>
    </source>
</evidence>
<reference evidence="3" key="1">
    <citation type="submission" date="2019-06" db="EMBL/GenBank/DDBJ databases">
        <title>Gordonia isolated from sludge of a wastewater treatment plant.</title>
        <authorList>
            <person name="Tamura T."/>
            <person name="Aoyama K."/>
            <person name="Kang Y."/>
            <person name="Saito S."/>
            <person name="Akiyama N."/>
            <person name="Yazawa K."/>
            <person name="Gonoi T."/>
            <person name="Mikami Y."/>
        </authorList>
    </citation>
    <scope>NUCLEOTIDE SEQUENCE [LARGE SCALE GENOMIC DNA]</scope>
    <source>
        <strain evidence="3">NBRC 107697</strain>
    </source>
</reference>
<accession>A0A7I9V1T1</accession>
<evidence type="ECO:0000313" key="2">
    <source>
        <dbReference type="EMBL" id="GED99142.1"/>
    </source>
</evidence>
<keyword evidence="3" id="KW-1185">Reference proteome</keyword>
<keyword evidence="1" id="KW-0472">Membrane</keyword>